<proteinExistence type="predicted"/>
<dbReference type="InterPro" id="IPR050923">
    <property type="entry name" value="Cell_Proc_Reg/RNA_Proc"/>
</dbReference>
<protein>
    <recommendedName>
        <fullName evidence="1">FHA domain-containing protein</fullName>
    </recommendedName>
</protein>
<organism evidence="2 3">
    <name type="scientific">Marinibactrum halimedae</name>
    <dbReference type="NCBI Taxonomy" id="1444977"/>
    <lineage>
        <taxon>Bacteria</taxon>
        <taxon>Pseudomonadati</taxon>
        <taxon>Pseudomonadota</taxon>
        <taxon>Gammaproteobacteria</taxon>
        <taxon>Cellvibrionales</taxon>
        <taxon>Cellvibrionaceae</taxon>
        <taxon>Marinibactrum</taxon>
    </lineage>
</organism>
<evidence type="ECO:0000313" key="3">
    <source>
        <dbReference type="Proteomes" id="UP001156870"/>
    </source>
</evidence>
<comment type="caution">
    <text evidence="2">The sequence shown here is derived from an EMBL/GenBank/DDBJ whole genome shotgun (WGS) entry which is preliminary data.</text>
</comment>
<dbReference type="CDD" id="cd00060">
    <property type="entry name" value="FHA"/>
    <property type="match status" value="1"/>
</dbReference>
<dbReference type="SUPFAM" id="SSF49879">
    <property type="entry name" value="SMAD/FHA domain"/>
    <property type="match status" value="1"/>
</dbReference>
<dbReference type="Pfam" id="PF00498">
    <property type="entry name" value="FHA"/>
    <property type="match status" value="1"/>
</dbReference>
<dbReference type="PANTHER" id="PTHR23308">
    <property type="entry name" value="NUCLEAR INHIBITOR OF PROTEIN PHOSPHATASE-1"/>
    <property type="match status" value="1"/>
</dbReference>
<evidence type="ECO:0000259" key="1">
    <source>
        <dbReference type="PROSITE" id="PS50006"/>
    </source>
</evidence>
<dbReference type="RefSeq" id="WP_232592779.1">
    <property type="nucleotide sequence ID" value="NZ_BSPD01000021.1"/>
</dbReference>
<keyword evidence="3" id="KW-1185">Reference proteome</keyword>
<dbReference type="Proteomes" id="UP001156870">
    <property type="component" value="Unassembled WGS sequence"/>
</dbReference>
<dbReference type="InterPro" id="IPR000253">
    <property type="entry name" value="FHA_dom"/>
</dbReference>
<dbReference type="Gene3D" id="2.60.200.20">
    <property type="match status" value="1"/>
</dbReference>
<dbReference type="InterPro" id="IPR008984">
    <property type="entry name" value="SMAD_FHA_dom_sf"/>
</dbReference>
<dbReference type="AlphaFoldDB" id="A0AA37T8C2"/>
<gene>
    <name evidence="2" type="ORF">GCM10007877_08340</name>
</gene>
<sequence length="307" mass="35065">MAHLLTNQNSHPIYLRVSHSFGRDPAAADTYLPNPQCSRLHCTIFYQNDAWFIIDNSKNGTFVNQQPLNNKERALHEGDQISFPGKDDTLLTLADCAPPKPFLLNSTTQEVIQLEHNNILPNDDAMELLLTKQGNAWIVEKEENVQEICTKESIVFSGQAWNFFANDLIHATVTHVLQSNSQTMNFRFFVSLNEENIRLVLEPNGEKIDCGYRSHHQILLALARQRITDQEAGLQPLDIGWTSTDLLLKELGLTANHFNIHIYRARKAFQEMKLPNMPFERRQGEIRLCPCEIVINKGHTSIHTRSV</sequence>
<reference evidence="2 3" key="1">
    <citation type="journal article" date="2014" name="Int. J. Syst. Evol. Microbiol.">
        <title>Complete genome sequence of Corynebacterium casei LMG S-19264T (=DSM 44701T), isolated from a smear-ripened cheese.</title>
        <authorList>
            <consortium name="US DOE Joint Genome Institute (JGI-PGF)"/>
            <person name="Walter F."/>
            <person name="Albersmeier A."/>
            <person name="Kalinowski J."/>
            <person name="Ruckert C."/>
        </authorList>
    </citation>
    <scope>NUCLEOTIDE SEQUENCE [LARGE SCALE GENOMIC DNA]</scope>
    <source>
        <strain evidence="2 3">NBRC 110095</strain>
    </source>
</reference>
<dbReference type="PROSITE" id="PS50006">
    <property type="entry name" value="FHA_DOMAIN"/>
    <property type="match status" value="1"/>
</dbReference>
<dbReference type="EMBL" id="BSPD01000021">
    <property type="protein sequence ID" value="GLS25120.1"/>
    <property type="molecule type" value="Genomic_DNA"/>
</dbReference>
<evidence type="ECO:0000313" key="2">
    <source>
        <dbReference type="EMBL" id="GLS25120.1"/>
    </source>
</evidence>
<name>A0AA37T8C2_9GAMM</name>
<dbReference type="SMART" id="SM00240">
    <property type="entry name" value="FHA"/>
    <property type="match status" value="1"/>
</dbReference>
<feature type="domain" description="FHA" evidence="1">
    <location>
        <begin position="19"/>
        <end position="68"/>
    </location>
</feature>
<accession>A0AA37T8C2</accession>